<evidence type="ECO:0000256" key="10">
    <source>
        <dbReference type="ARBA" id="ARBA00023273"/>
    </source>
</evidence>
<dbReference type="VEuPathDB" id="VectorBase:PHUM039560"/>
<evidence type="ECO:0000259" key="13">
    <source>
        <dbReference type="PROSITE" id="PS50086"/>
    </source>
</evidence>
<dbReference type="InterPro" id="IPR035969">
    <property type="entry name" value="Rab-GAP_TBC_sf"/>
</dbReference>
<dbReference type="CTD" id="8232452"/>
<reference evidence="14" key="2">
    <citation type="submission" date="2007-04" db="EMBL/GenBank/DDBJ databases">
        <title>The genome of the human body louse.</title>
        <authorList>
            <consortium name="The Human Body Louse Genome Consortium"/>
            <person name="Kirkness E."/>
            <person name="Walenz B."/>
            <person name="Hass B."/>
            <person name="Bruggner R."/>
            <person name="Strausberg R."/>
        </authorList>
    </citation>
    <scope>NUCLEOTIDE SEQUENCE</scope>
    <source>
        <strain evidence="14">USDA</strain>
    </source>
</reference>
<dbReference type="InterPro" id="IPR015943">
    <property type="entry name" value="WD40/YVTN_repeat-like_dom_sf"/>
</dbReference>
<dbReference type="eggNOG" id="KOG0295">
    <property type="taxonomic scope" value="Eukaryota"/>
</dbReference>
<evidence type="ECO:0000256" key="6">
    <source>
        <dbReference type="ARBA" id="ARBA00022737"/>
    </source>
</evidence>
<accession>E0VAJ5</accession>
<dbReference type="eggNOG" id="KOG1093">
    <property type="taxonomic scope" value="Eukaryota"/>
</dbReference>
<evidence type="ECO:0000256" key="2">
    <source>
        <dbReference type="ARBA" id="ARBA00004607"/>
    </source>
</evidence>
<dbReference type="KEGG" id="phu:Phum_PHUM039560"/>
<dbReference type="Proteomes" id="UP000009046">
    <property type="component" value="Unassembled WGS sequence"/>
</dbReference>
<evidence type="ECO:0000313" key="15">
    <source>
        <dbReference type="EnsemblMetazoa" id="PHUM039560-PA"/>
    </source>
</evidence>
<dbReference type="Pfam" id="PF00566">
    <property type="entry name" value="RabGAP-TBC"/>
    <property type="match status" value="1"/>
</dbReference>
<dbReference type="InterPro" id="IPR051570">
    <property type="entry name" value="TBC1_cilium_biogenesis"/>
</dbReference>
<dbReference type="GO" id="GO:0034451">
    <property type="term" value="C:centriolar satellite"/>
    <property type="evidence" value="ECO:0007669"/>
    <property type="project" value="UniProtKB-SubCell"/>
</dbReference>
<dbReference type="EMBL" id="DS235006">
    <property type="protein sequence ID" value="EEB10401.1"/>
    <property type="molecule type" value="Genomic_DNA"/>
</dbReference>
<dbReference type="Gene3D" id="2.130.10.10">
    <property type="entry name" value="YVTN repeat-like/Quinoprotein amine dehydrogenase"/>
    <property type="match status" value="1"/>
</dbReference>
<organism>
    <name type="scientific">Pediculus humanus subsp. corporis</name>
    <name type="common">Body louse</name>
    <dbReference type="NCBI Taxonomy" id="121224"/>
    <lineage>
        <taxon>Eukaryota</taxon>
        <taxon>Metazoa</taxon>
        <taxon>Ecdysozoa</taxon>
        <taxon>Arthropoda</taxon>
        <taxon>Hexapoda</taxon>
        <taxon>Insecta</taxon>
        <taxon>Pterygota</taxon>
        <taxon>Neoptera</taxon>
        <taxon>Paraneoptera</taxon>
        <taxon>Psocodea</taxon>
        <taxon>Troctomorpha</taxon>
        <taxon>Phthiraptera</taxon>
        <taxon>Anoplura</taxon>
        <taxon>Pediculidae</taxon>
        <taxon>Pediculus</taxon>
    </lineage>
</organism>
<keyword evidence="7" id="KW-0970">Cilium biogenesis/degradation</keyword>
<keyword evidence="10" id="KW-0966">Cell projection</keyword>
<dbReference type="OMA" id="GCYPEKY"/>
<keyword evidence="16" id="KW-1185">Reference proteome</keyword>
<evidence type="ECO:0000256" key="8">
    <source>
        <dbReference type="ARBA" id="ARBA00023054"/>
    </source>
</evidence>
<keyword evidence="4" id="KW-0963">Cytoplasm</keyword>
<name>E0VAJ5_PEDHC</name>
<dbReference type="EnsemblMetazoa" id="PHUM039560-RA">
    <property type="protein sequence ID" value="PHUM039560-PA"/>
    <property type="gene ID" value="PHUM039560"/>
</dbReference>
<evidence type="ECO:0000313" key="16">
    <source>
        <dbReference type="Proteomes" id="UP000009046"/>
    </source>
</evidence>
<keyword evidence="6" id="KW-0677">Repeat</keyword>
<comment type="function">
    <text evidence="11">Molecular adapter which is involved in cilium biogenesis. Part of a functional complex including OFD1 a centriolar protein involved in cilium assembly. Could regulate the cAMP-dependent phosphorylation of OFD1, and its subsequent ubiquitination by PJA2 which ultimately leads to its proteasomal degradation.</text>
</comment>
<dbReference type="SUPFAM" id="SSF50978">
    <property type="entry name" value="WD40 repeat-like"/>
    <property type="match status" value="1"/>
</dbReference>
<reference evidence="14" key="1">
    <citation type="submission" date="2007-04" db="EMBL/GenBank/DDBJ databases">
        <title>Annotation of Pediculus humanus corporis strain USDA.</title>
        <authorList>
            <person name="Kirkness E."/>
            <person name="Hannick L."/>
            <person name="Hass B."/>
            <person name="Bruggner R."/>
            <person name="Lawson D."/>
            <person name="Bidwell S."/>
            <person name="Joardar V."/>
            <person name="Caler E."/>
            <person name="Walenz B."/>
            <person name="Inman J."/>
            <person name="Schobel S."/>
            <person name="Galinsky K."/>
            <person name="Amedeo P."/>
            <person name="Strausberg R."/>
        </authorList>
    </citation>
    <scope>NUCLEOTIDE SEQUENCE</scope>
    <source>
        <strain evidence="14">USDA</strain>
    </source>
</reference>
<dbReference type="PANTHER" id="PTHR19853:SF1">
    <property type="entry name" value="TBC1 DOMAIN FAMILY MEMBER 31"/>
    <property type="match status" value="1"/>
</dbReference>
<dbReference type="Gene3D" id="1.10.472.80">
    <property type="entry name" value="Ypt/Rab-GAP domain of gyp1p, domain 3"/>
    <property type="match status" value="1"/>
</dbReference>
<evidence type="ECO:0000256" key="1">
    <source>
        <dbReference type="ARBA" id="ARBA00004120"/>
    </source>
</evidence>
<keyword evidence="9" id="KW-0206">Cytoskeleton</keyword>
<dbReference type="STRING" id="121224.E0VAJ5"/>
<comment type="subcellular location">
    <subcellularLocation>
        <location evidence="1">Cytoplasm</location>
        <location evidence="1">Cytoskeleton</location>
        <location evidence="1">Cilium basal body</location>
    </subcellularLocation>
    <subcellularLocation>
        <location evidence="2">Cytoplasm</location>
        <location evidence="2">Cytoskeleton</location>
        <location evidence="2">Microtubule organizing center</location>
        <location evidence="2">Centrosome</location>
        <location evidence="2">Centriolar satellite</location>
    </subcellularLocation>
</comment>
<dbReference type="OrthoDB" id="5578278at2759"/>
<evidence type="ECO:0000256" key="11">
    <source>
        <dbReference type="ARBA" id="ARBA00034464"/>
    </source>
</evidence>
<keyword evidence="5" id="KW-0853">WD repeat</keyword>
<reference evidence="15" key="3">
    <citation type="submission" date="2020-05" db="UniProtKB">
        <authorList>
            <consortium name="EnsemblMetazoa"/>
        </authorList>
    </citation>
    <scope>IDENTIFICATION</scope>
    <source>
        <strain evidence="15">USDA</strain>
    </source>
</reference>
<evidence type="ECO:0000256" key="5">
    <source>
        <dbReference type="ARBA" id="ARBA00022574"/>
    </source>
</evidence>
<evidence type="ECO:0000256" key="12">
    <source>
        <dbReference type="SAM" id="Coils"/>
    </source>
</evidence>
<dbReference type="GO" id="GO:0036064">
    <property type="term" value="C:ciliary basal body"/>
    <property type="evidence" value="ECO:0007669"/>
    <property type="project" value="TreeGrafter"/>
</dbReference>
<dbReference type="GeneID" id="8232452"/>
<dbReference type="PANTHER" id="PTHR19853">
    <property type="entry name" value="WD REPEAT CONTAINING PROTEIN 3 WDR3"/>
    <property type="match status" value="1"/>
</dbReference>
<keyword evidence="8 12" id="KW-0175">Coiled coil</keyword>
<dbReference type="PROSITE" id="PS50086">
    <property type="entry name" value="TBC_RABGAP"/>
    <property type="match status" value="1"/>
</dbReference>
<dbReference type="EMBL" id="AAZO01000463">
    <property type="status" value="NOT_ANNOTATED_CDS"/>
    <property type="molecule type" value="Genomic_DNA"/>
</dbReference>
<dbReference type="RefSeq" id="XP_002423139.1">
    <property type="nucleotide sequence ID" value="XM_002423094.1"/>
</dbReference>
<dbReference type="SUPFAM" id="SSF47923">
    <property type="entry name" value="Ypt/Rab-GAP domain of gyp1p"/>
    <property type="match status" value="1"/>
</dbReference>
<dbReference type="HOGENOM" id="CLU_003330_0_0_1"/>
<gene>
    <name evidence="15" type="primary">8232452</name>
    <name evidence="14" type="ORF">Phum_PHUM039560</name>
</gene>
<evidence type="ECO:0000313" key="14">
    <source>
        <dbReference type="EMBL" id="EEB10401.1"/>
    </source>
</evidence>
<dbReference type="InParanoid" id="E0VAJ5"/>
<dbReference type="InterPro" id="IPR001680">
    <property type="entry name" value="WD40_rpt"/>
</dbReference>
<evidence type="ECO:0000256" key="4">
    <source>
        <dbReference type="ARBA" id="ARBA00022490"/>
    </source>
</evidence>
<feature type="coiled-coil region" evidence="12">
    <location>
        <begin position="593"/>
        <end position="665"/>
    </location>
</feature>
<dbReference type="SMART" id="SM00320">
    <property type="entry name" value="WD40"/>
    <property type="match status" value="3"/>
</dbReference>
<dbReference type="GO" id="GO:0060271">
    <property type="term" value="P:cilium assembly"/>
    <property type="evidence" value="ECO:0007669"/>
    <property type="project" value="TreeGrafter"/>
</dbReference>
<dbReference type="InterPro" id="IPR000195">
    <property type="entry name" value="Rab-GAP-TBC_dom"/>
</dbReference>
<evidence type="ECO:0000256" key="3">
    <source>
        <dbReference type="ARBA" id="ARBA00014199"/>
    </source>
</evidence>
<dbReference type="AlphaFoldDB" id="E0VAJ5"/>
<sequence length="807" mass="93293">MIGYIFISVTIIVGIGGYKILETGFITGSLPGHTAPATDVSYTDDGFYCLTFNNLEAIVWNMSTYDQIHVLSLKVDCFIKKVLFIPITNYILACFEDETINVWQFGTFECIKQIIPETSKTQYIKTIAISKNGKIMVIGGHTGYLVIYCLETWVVKKIIEFPESISGAKQLEFVPQVFDGGSNDILAILTTSLEFSTGKYFASVLNGGKINIYLTEVAITKKDCLKKNLNVFTEKTGSEISESQNSFNQMRKTQKYTQSLNDVRSELKKVLSLKKLHPILKQFGEFPEFYRTLIWKTILQLPENQDAFLSLATKTCHPSYTNLEAKYPLHNKSLCNSLKKLLSSLSYWCPLFGEVDFLPEFIFPFVKLFHTDLVGCFETVATIIVNWCQNWFEFYPFPPVNMLSTLENILGHHEPDLLEFYLKNDITINVFACSIFHSAFSEVLSKTDWLRLWDHILSNEPSFLFMAIIAYNINCRNAIKCIKNRNDIEKFFRSPNPIDITKLISRTYILLKETPDEIHCRHFFTSYQPLSSGGTYVSFFAYPKLIDSNVTRMLTLRKEEEEIIAEQMRALDMKKKLDKELLLKLEERIKSIVDEEEDRILAQRQKLEDLKQELRLKELQLLEGTRNKVLKKKAQKKRVELDRLIKDISKKKALEKTDVELLEDEKRKHYTKILKKMCQLELELGSKVIGSDVQKSRIKSNFTSRVSNKQNEENSISENSLNTLDENIKMKINQDERISKDNNNNNKMFTCQCSQKLLEESSKKKKKKKNLFEGYSFKSDSENEIFKTVLSIRRQLLKNGGTIQQLK</sequence>
<proteinExistence type="predicted"/>
<evidence type="ECO:0000256" key="7">
    <source>
        <dbReference type="ARBA" id="ARBA00022794"/>
    </source>
</evidence>
<feature type="domain" description="Rab-GAP TBC" evidence="13">
    <location>
        <begin position="285"/>
        <end position="460"/>
    </location>
</feature>
<evidence type="ECO:0000256" key="9">
    <source>
        <dbReference type="ARBA" id="ARBA00023212"/>
    </source>
</evidence>
<protein>
    <recommendedName>
        <fullName evidence="3">TBC1 domain family member 31</fullName>
    </recommendedName>
</protein>
<dbReference type="InterPro" id="IPR036322">
    <property type="entry name" value="WD40_repeat_dom_sf"/>
</dbReference>